<dbReference type="Pfam" id="PF02709">
    <property type="entry name" value="Glyco_transf_7C"/>
    <property type="match status" value="1"/>
</dbReference>
<dbReference type="GO" id="GO:0008378">
    <property type="term" value="F:galactosyltransferase activity"/>
    <property type="evidence" value="ECO:0007669"/>
    <property type="project" value="TreeGrafter"/>
</dbReference>
<comment type="caution">
    <text evidence="14">The sequence shown here is derived from an EMBL/GenBank/DDBJ whole genome shotgun (WGS) entry which is preliminary data.</text>
</comment>
<keyword evidence="7 11" id="KW-0735">Signal-anchor</keyword>
<sequence length="396" mass="45579">IYRQIVCSGSNQSLTKSPNDFIGHSKCYLKLFKKFRFILILVVFVTVFTAYFSNEPSSSKNSTRIDIKKSLKVESKNLSKKAMPNEFTDKNVTKTVSNSSIDSSFSKDSNVQLGICPLIPPNLGARIQIDYTNRTIAELEHLIAKNQPDLEVGGKWKPKECMSRNKVALIVPYRDRLLNLQLFLNHMHPFLKKQQIEYGIYLVEPVENITFNRGLLMNIGYAEAVSESKSWECFVFHDVDLLPEDERNIYSCPETPRHMSSAVSTLKYKLPYAAIFGGVTEFTKDQFEKINGFSNLFFGWGGEDDDLRKRVVKKGYTVSRYPLEIGRYTMAKHGRDTHNKPNPRRYALLKSSSLRMDYDGVRNLNYQVKQIVKNRLFTKIIVSYDQEKIINSTKIK</sequence>
<dbReference type="InterPro" id="IPR003859">
    <property type="entry name" value="Galactosyl_T"/>
</dbReference>
<keyword evidence="9 11" id="KW-0472">Membrane</keyword>
<name>A0A3M7RIQ3_BRAPC</name>
<dbReference type="GO" id="GO:0016020">
    <property type="term" value="C:membrane"/>
    <property type="evidence" value="ECO:0007669"/>
    <property type="project" value="UniProtKB-SubCell"/>
</dbReference>
<dbReference type="OrthoDB" id="10016069at2759"/>
<evidence type="ECO:0000256" key="4">
    <source>
        <dbReference type="ARBA" id="ARBA00022676"/>
    </source>
</evidence>
<dbReference type="InterPro" id="IPR027995">
    <property type="entry name" value="Galactosyl_T_N"/>
</dbReference>
<keyword evidence="15" id="KW-1185">Reference proteome</keyword>
<evidence type="ECO:0000256" key="7">
    <source>
        <dbReference type="ARBA" id="ARBA00022968"/>
    </source>
</evidence>
<dbReference type="PANTHER" id="PTHR19300:SF57">
    <property type="entry name" value="BETA-1,4-N-ACETYLGALACTOSAMINYLTRANSFERASE"/>
    <property type="match status" value="1"/>
</dbReference>
<comment type="pathway">
    <text evidence="2 11">Protein modification; protein glycosylation.</text>
</comment>
<keyword evidence="4 11" id="KW-0328">Glycosyltransferase</keyword>
<evidence type="ECO:0000256" key="2">
    <source>
        <dbReference type="ARBA" id="ARBA00004922"/>
    </source>
</evidence>
<organism evidence="14 15">
    <name type="scientific">Brachionus plicatilis</name>
    <name type="common">Marine rotifer</name>
    <name type="synonym">Brachionus muelleri</name>
    <dbReference type="NCBI Taxonomy" id="10195"/>
    <lineage>
        <taxon>Eukaryota</taxon>
        <taxon>Metazoa</taxon>
        <taxon>Spiralia</taxon>
        <taxon>Gnathifera</taxon>
        <taxon>Rotifera</taxon>
        <taxon>Eurotatoria</taxon>
        <taxon>Monogononta</taxon>
        <taxon>Pseudotrocha</taxon>
        <taxon>Ploima</taxon>
        <taxon>Brachionidae</taxon>
        <taxon>Brachionus</taxon>
    </lineage>
</organism>
<dbReference type="InterPro" id="IPR029044">
    <property type="entry name" value="Nucleotide-diphossugar_trans"/>
</dbReference>
<evidence type="ECO:0000259" key="13">
    <source>
        <dbReference type="Pfam" id="PF13733"/>
    </source>
</evidence>
<dbReference type="STRING" id="10195.A0A3M7RIQ3"/>
<protein>
    <recommendedName>
        <fullName evidence="11">Beta-1,4-galactosyltransferase</fullName>
        <ecNumber evidence="11">2.4.1.-</ecNumber>
    </recommendedName>
</protein>
<dbReference type="AlphaFoldDB" id="A0A3M7RIQ3"/>
<dbReference type="EC" id="2.4.1.-" evidence="11"/>
<dbReference type="EMBL" id="REGN01003299">
    <property type="protein sequence ID" value="RNA23369.1"/>
    <property type="molecule type" value="Genomic_DNA"/>
</dbReference>
<dbReference type="Gene3D" id="3.90.550.10">
    <property type="entry name" value="Spore Coat Polysaccharide Biosynthesis Protein SpsA, Chain A"/>
    <property type="match status" value="1"/>
</dbReference>
<dbReference type="PRINTS" id="PR02050">
    <property type="entry name" value="B14GALTRFASE"/>
</dbReference>
<feature type="transmembrane region" description="Helical" evidence="11">
    <location>
        <begin position="35"/>
        <end position="53"/>
    </location>
</feature>
<dbReference type="UniPathway" id="UPA00378"/>
<feature type="domain" description="Galactosyltransferase C-terminal" evidence="12">
    <location>
        <begin position="257"/>
        <end position="333"/>
    </location>
</feature>
<evidence type="ECO:0000256" key="11">
    <source>
        <dbReference type="RuleBase" id="RU368121"/>
    </source>
</evidence>
<keyword evidence="5 11" id="KW-0808">Transferase</keyword>
<comment type="function">
    <text evidence="11">Catalyses the transfer of galactose onto proteins or lipids.</text>
</comment>
<feature type="non-terminal residue" evidence="14">
    <location>
        <position position="1"/>
    </location>
</feature>
<evidence type="ECO:0000313" key="14">
    <source>
        <dbReference type="EMBL" id="RNA23369.1"/>
    </source>
</evidence>
<evidence type="ECO:0000256" key="1">
    <source>
        <dbReference type="ARBA" id="ARBA00004606"/>
    </source>
</evidence>
<dbReference type="Pfam" id="PF13733">
    <property type="entry name" value="Glyco_transf_7N"/>
    <property type="match status" value="1"/>
</dbReference>
<gene>
    <name evidence="14" type="ORF">BpHYR1_015653</name>
</gene>
<accession>A0A3M7RIQ3</accession>
<dbReference type="InterPro" id="IPR027791">
    <property type="entry name" value="Galactosyl_T_C"/>
</dbReference>
<evidence type="ECO:0000313" key="15">
    <source>
        <dbReference type="Proteomes" id="UP000276133"/>
    </source>
</evidence>
<evidence type="ECO:0000256" key="6">
    <source>
        <dbReference type="ARBA" id="ARBA00022692"/>
    </source>
</evidence>
<evidence type="ECO:0000256" key="10">
    <source>
        <dbReference type="ARBA" id="ARBA00023180"/>
    </source>
</evidence>
<keyword evidence="6 11" id="KW-0812">Transmembrane</keyword>
<proteinExistence type="inferred from homology"/>
<dbReference type="GO" id="GO:0005975">
    <property type="term" value="P:carbohydrate metabolic process"/>
    <property type="evidence" value="ECO:0007669"/>
    <property type="project" value="InterPro"/>
</dbReference>
<dbReference type="GO" id="GO:0005794">
    <property type="term" value="C:Golgi apparatus"/>
    <property type="evidence" value="ECO:0007669"/>
    <property type="project" value="TreeGrafter"/>
</dbReference>
<evidence type="ECO:0000256" key="3">
    <source>
        <dbReference type="ARBA" id="ARBA00005735"/>
    </source>
</evidence>
<feature type="domain" description="Galactosyltransferase N-terminal" evidence="13">
    <location>
        <begin position="116"/>
        <end position="253"/>
    </location>
</feature>
<keyword evidence="10 11" id="KW-0325">Glycoprotein</keyword>
<dbReference type="PANTHER" id="PTHR19300">
    <property type="entry name" value="BETA-1,4-GALACTOSYLTRANSFERASE"/>
    <property type="match status" value="1"/>
</dbReference>
<dbReference type="SUPFAM" id="SSF53448">
    <property type="entry name" value="Nucleotide-diphospho-sugar transferases"/>
    <property type="match status" value="1"/>
</dbReference>
<evidence type="ECO:0000256" key="8">
    <source>
        <dbReference type="ARBA" id="ARBA00022989"/>
    </source>
</evidence>
<evidence type="ECO:0000256" key="5">
    <source>
        <dbReference type="ARBA" id="ARBA00022679"/>
    </source>
</evidence>
<evidence type="ECO:0000256" key="9">
    <source>
        <dbReference type="ARBA" id="ARBA00023136"/>
    </source>
</evidence>
<dbReference type="CDD" id="cd00899">
    <property type="entry name" value="b4GalT"/>
    <property type="match status" value="1"/>
</dbReference>
<reference evidence="14 15" key="1">
    <citation type="journal article" date="2018" name="Sci. Rep.">
        <title>Genomic signatures of local adaptation to the degree of environmental predictability in rotifers.</title>
        <authorList>
            <person name="Franch-Gras L."/>
            <person name="Hahn C."/>
            <person name="Garcia-Roger E.M."/>
            <person name="Carmona M.J."/>
            <person name="Serra M."/>
            <person name="Gomez A."/>
        </authorList>
    </citation>
    <scope>NUCLEOTIDE SEQUENCE [LARGE SCALE GENOMIC DNA]</scope>
    <source>
        <strain evidence="14">HYR1</strain>
    </source>
</reference>
<dbReference type="Proteomes" id="UP000276133">
    <property type="component" value="Unassembled WGS sequence"/>
</dbReference>
<comment type="similarity">
    <text evidence="3 11">Belongs to the glycosyltransferase 7 family.</text>
</comment>
<comment type="subcellular location">
    <subcellularLocation>
        <location evidence="1">Membrane</location>
        <topology evidence="1">Single-pass type II membrane protein</topology>
    </subcellularLocation>
</comment>
<evidence type="ECO:0000259" key="12">
    <source>
        <dbReference type="Pfam" id="PF02709"/>
    </source>
</evidence>
<keyword evidence="8 11" id="KW-1133">Transmembrane helix</keyword>